<dbReference type="InParanoid" id="A0A2K1IN79"/>
<dbReference type="EnsemblPlants" id="Pp3c22_12650V3.2">
    <property type="protein sequence ID" value="Pp3c22_12650V3.2"/>
    <property type="gene ID" value="Pp3c22_12650"/>
</dbReference>
<sequence length="41" mass="4660">MSILDRTDYTTGSSETLLNIISAKRLRQRPWAELGWPNGVI</sequence>
<evidence type="ECO:0000313" key="2">
    <source>
        <dbReference type="EnsemblPlants" id="Pp3c22_12650V3.1"/>
    </source>
</evidence>
<dbReference type="Proteomes" id="UP000006727">
    <property type="component" value="Chromosome 22"/>
</dbReference>
<reference evidence="1 3" key="1">
    <citation type="journal article" date="2008" name="Science">
        <title>The Physcomitrella genome reveals evolutionary insights into the conquest of land by plants.</title>
        <authorList>
            <person name="Rensing S."/>
            <person name="Lang D."/>
            <person name="Zimmer A."/>
            <person name="Terry A."/>
            <person name="Salamov A."/>
            <person name="Shapiro H."/>
            <person name="Nishiyama T."/>
            <person name="Perroud P.-F."/>
            <person name="Lindquist E."/>
            <person name="Kamisugi Y."/>
            <person name="Tanahashi T."/>
            <person name="Sakakibara K."/>
            <person name="Fujita T."/>
            <person name="Oishi K."/>
            <person name="Shin-I T."/>
            <person name="Kuroki Y."/>
            <person name="Toyoda A."/>
            <person name="Suzuki Y."/>
            <person name="Hashimoto A."/>
            <person name="Yamaguchi K."/>
            <person name="Sugano A."/>
            <person name="Kohara Y."/>
            <person name="Fujiyama A."/>
            <person name="Anterola A."/>
            <person name="Aoki S."/>
            <person name="Ashton N."/>
            <person name="Barbazuk W.B."/>
            <person name="Barker E."/>
            <person name="Bennetzen J."/>
            <person name="Bezanilla M."/>
            <person name="Blankenship R."/>
            <person name="Cho S.H."/>
            <person name="Dutcher S."/>
            <person name="Estelle M."/>
            <person name="Fawcett J.A."/>
            <person name="Gundlach H."/>
            <person name="Hanada K."/>
            <person name="Heyl A."/>
            <person name="Hicks K.A."/>
            <person name="Hugh J."/>
            <person name="Lohr M."/>
            <person name="Mayer K."/>
            <person name="Melkozernov A."/>
            <person name="Murata T."/>
            <person name="Nelson D."/>
            <person name="Pils B."/>
            <person name="Prigge M."/>
            <person name="Reiss B."/>
            <person name="Renner T."/>
            <person name="Rombauts S."/>
            <person name="Rushton P."/>
            <person name="Sanderfoot A."/>
            <person name="Schween G."/>
            <person name="Shiu S.-H."/>
            <person name="Stueber K."/>
            <person name="Theodoulou F.L."/>
            <person name="Tu H."/>
            <person name="Van de Peer Y."/>
            <person name="Verrier P.J."/>
            <person name="Waters E."/>
            <person name="Wood A."/>
            <person name="Yang L."/>
            <person name="Cove D."/>
            <person name="Cuming A."/>
            <person name="Hasebe M."/>
            <person name="Lucas S."/>
            <person name="Mishler D.B."/>
            <person name="Reski R."/>
            <person name="Grigoriev I."/>
            <person name="Quatrano R.S."/>
            <person name="Boore J.L."/>
        </authorList>
    </citation>
    <scope>NUCLEOTIDE SEQUENCE [LARGE SCALE GENOMIC DNA]</scope>
    <source>
        <strain evidence="2 3">cv. Gransden 2004</strain>
    </source>
</reference>
<dbReference type="Gramene" id="Pp3c22_12650V3.1">
    <property type="protein sequence ID" value="Pp3c22_12650V3.1"/>
    <property type="gene ID" value="Pp3c22_12650"/>
</dbReference>
<gene>
    <name evidence="1" type="ORF">PHYPA_027055</name>
</gene>
<accession>A0A2K1IN79</accession>
<evidence type="ECO:0000313" key="1">
    <source>
        <dbReference type="EMBL" id="PNR30739.1"/>
    </source>
</evidence>
<organism evidence="1">
    <name type="scientific">Physcomitrium patens</name>
    <name type="common">Spreading-leaved earth moss</name>
    <name type="synonym">Physcomitrella patens</name>
    <dbReference type="NCBI Taxonomy" id="3218"/>
    <lineage>
        <taxon>Eukaryota</taxon>
        <taxon>Viridiplantae</taxon>
        <taxon>Streptophyta</taxon>
        <taxon>Embryophyta</taxon>
        <taxon>Bryophyta</taxon>
        <taxon>Bryophytina</taxon>
        <taxon>Bryopsida</taxon>
        <taxon>Funariidae</taxon>
        <taxon>Funariales</taxon>
        <taxon>Funariaceae</taxon>
        <taxon>Physcomitrium</taxon>
    </lineage>
</organism>
<dbReference type="AlphaFoldDB" id="A0A2K1IN79"/>
<dbReference type="EMBL" id="ABEU02000022">
    <property type="protein sequence ID" value="PNR30739.1"/>
    <property type="molecule type" value="Genomic_DNA"/>
</dbReference>
<dbReference type="EnsemblPlants" id="Pp3c22_12650V3.1">
    <property type="protein sequence ID" value="Pp3c22_12650V3.1"/>
    <property type="gene ID" value="Pp3c22_12650"/>
</dbReference>
<protein>
    <submittedName>
        <fullName evidence="1 2">Uncharacterized protein</fullName>
    </submittedName>
</protein>
<keyword evidence="3" id="KW-1185">Reference proteome</keyword>
<reference evidence="2" key="3">
    <citation type="submission" date="2020-12" db="UniProtKB">
        <authorList>
            <consortium name="EnsemblPlants"/>
        </authorList>
    </citation>
    <scope>IDENTIFICATION</scope>
</reference>
<dbReference type="PaxDb" id="3218-PP1S244_55V6.1"/>
<name>A0A2K1IN79_PHYPA</name>
<reference evidence="1 3" key="2">
    <citation type="journal article" date="2018" name="Plant J.">
        <title>The Physcomitrella patens chromosome-scale assembly reveals moss genome structure and evolution.</title>
        <authorList>
            <person name="Lang D."/>
            <person name="Ullrich K.K."/>
            <person name="Murat F."/>
            <person name="Fuchs J."/>
            <person name="Jenkins J."/>
            <person name="Haas F.B."/>
            <person name="Piednoel M."/>
            <person name="Gundlach H."/>
            <person name="Van Bel M."/>
            <person name="Meyberg R."/>
            <person name="Vives C."/>
            <person name="Morata J."/>
            <person name="Symeonidi A."/>
            <person name="Hiss M."/>
            <person name="Muchero W."/>
            <person name="Kamisugi Y."/>
            <person name="Saleh O."/>
            <person name="Blanc G."/>
            <person name="Decker E.L."/>
            <person name="van Gessel N."/>
            <person name="Grimwood J."/>
            <person name="Hayes R.D."/>
            <person name="Graham S.W."/>
            <person name="Gunter L.E."/>
            <person name="McDaniel S.F."/>
            <person name="Hoernstein S.N.W."/>
            <person name="Larsson A."/>
            <person name="Li F.W."/>
            <person name="Perroud P.F."/>
            <person name="Phillips J."/>
            <person name="Ranjan P."/>
            <person name="Rokshar D.S."/>
            <person name="Rothfels C.J."/>
            <person name="Schneider L."/>
            <person name="Shu S."/>
            <person name="Stevenson D.W."/>
            <person name="Thummler F."/>
            <person name="Tillich M."/>
            <person name="Villarreal Aguilar J.C."/>
            <person name="Widiez T."/>
            <person name="Wong G.K."/>
            <person name="Wymore A."/>
            <person name="Zhang Y."/>
            <person name="Zimmer A.D."/>
            <person name="Quatrano R.S."/>
            <person name="Mayer K.F.X."/>
            <person name="Goodstein D."/>
            <person name="Casacuberta J.M."/>
            <person name="Vandepoele K."/>
            <person name="Reski R."/>
            <person name="Cuming A.C."/>
            <person name="Tuskan G.A."/>
            <person name="Maumus F."/>
            <person name="Salse J."/>
            <person name="Schmutz J."/>
            <person name="Rensing S.A."/>
        </authorList>
    </citation>
    <scope>NUCLEOTIDE SEQUENCE [LARGE SCALE GENOMIC DNA]</scope>
    <source>
        <strain evidence="2 3">cv. Gransden 2004</strain>
    </source>
</reference>
<proteinExistence type="predicted"/>
<dbReference type="Gramene" id="Pp3c22_12650V3.2">
    <property type="protein sequence ID" value="Pp3c22_12650V3.2"/>
    <property type="gene ID" value="Pp3c22_12650"/>
</dbReference>
<evidence type="ECO:0000313" key="3">
    <source>
        <dbReference type="Proteomes" id="UP000006727"/>
    </source>
</evidence>